<reference evidence="1 2" key="1">
    <citation type="journal article" date="2003" name="PLoS Biol.">
        <title>The genome sequence of Caenorhabditis briggsae: a platform for comparative genomics.</title>
        <authorList>
            <person name="Stein L.D."/>
            <person name="Bao Z."/>
            <person name="Blasiar D."/>
            <person name="Blumenthal T."/>
            <person name="Brent M.R."/>
            <person name="Chen N."/>
            <person name="Chinwalla A."/>
            <person name="Clarke L."/>
            <person name="Clee C."/>
            <person name="Coghlan A."/>
            <person name="Coulson A."/>
            <person name="D'Eustachio P."/>
            <person name="Fitch D.H."/>
            <person name="Fulton L.A."/>
            <person name="Fulton R.E."/>
            <person name="Griffiths-Jones S."/>
            <person name="Harris T.W."/>
            <person name="Hillier L.W."/>
            <person name="Kamath R."/>
            <person name="Kuwabara P.E."/>
            <person name="Mardis E.R."/>
            <person name="Marra M.A."/>
            <person name="Miner T.L."/>
            <person name="Minx P."/>
            <person name="Mullikin J.C."/>
            <person name="Plumb R.W."/>
            <person name="Rogers J."/>
            <person name="Schein J.E."/>
            <person name="Sohrmann M."/>
            <person name="Spieth J."/>
            <person name="Stajich J.E."/>
            <person name="Wei C."/>
            <person name="Willey D."/>
            <person name="Wilson R.K."/>
            <person name="Durbin R."/>
            <person name="Waterston R.H."/>
        </authorList>
    </citation>
    <scope>NUCLEOTIDE SEQUENCE [LARGE SCALE GENOMIC DNA]</scope>
    <source>
        <strain evidence="1 2">AF16</strain>
    </source>
</reference>
<evidence type="ECO:0000313" key="2">
    <source>
        <dbReference type="Proteomes" id="UP000008549"/>
    </source>
</evidence>
<dbReference type="FunFam" id="3.30.420.10:FF:000313">
    <property type="match status" value="1"/>
</dbReference>
<dbReference type="Proteomes" id="UP000008549">
    <property type="component" value="Unassembled WGS sequence"/>
</dbReference>
<dbReference type="FunCoup" id="A8WSR7">
    <property type="interactions" value="417"/>
</dbReference>
<dbReference type="OMA" id="TSSAHFM"/>
<proteinExistence type="predicted"/>
<keyword evidence="2" id="KW-1185">Reference proteome</keyword>
<dbReference type="RefSeq" id="XP_045092120.1">
    <property type="nucleotide sequence ID" value="XM_045242273.1"/>
</dbReference>
<dbReference type="SUPFAM" id="SSF53098">
    <property type="entry name" value="Ribonuclease H-like"/>
    <property type="match status" value="3"/>
</dbReference>
<dbReference type="HOGENOM" id="CLU_512132_0_0_1"/>
<sequence length="665" mass="76012">MVSRLMMQRFRLFSSIPAGNLFSEAEASVLEVSGRKPSASWQQISKKGQKFKDENEQAVVKLRWANYAERDVDILLSPIETLYTVEVKAVLYGIINAIAWNESKVRMKSSNEVVVKVANKRYSASKVVSNTLFTEDDLFTTVIASSNSTNIYQEHFSSDHFVVGPQKRKFVRVETTGYSFVDPNGKRVAKYGIYWGKDDPRNGIRTLPDGSTNVAAMLAAILEAVNIAKEEEPPPSLLIYSDFTSSDTLLRDISGYAKRDFYTRNHDRKLKNAEILQEIFVAVQGLHLKIKHKPSKTQEDPINRVTTAILESASKKINKEEIRPKLTEQEKKADKGKYCRMDNPMDSISKLEIEVGTSLDKTGNVVSKRNEEWPIVYVAVRCKENKGFISAGYCTHWPDGYIAGGKSFRYTPFPVTPFRAELAAIEEALKQTIDADLENVTIVTSSAHFMAGWQRRWIRTTEVHVPFTGKVFYDRICDLCERLKQVNFRYEEENSETDLGKELEKKCIQGLSYALVGKDKSEYELELDDLVREKEYRQEGIPVVRLYKTGTDLNAGYVFDGEEGVSCCGSPSALNRILEEAIARNYDAIIIRADSEKLIKSFEAHLEVWRRNGWRNSQHKRIAKSADWEKAWKLKQKIRLTWESMDIVDRDDRMQNKKIPVYVKT</sequence>
<gene>
    <name evidence="1" type="ORF">CBG03113</name>
    <name evidence="1" type="ORF">CBG_03113</name>
</gene>
<dbReference type="InParanoid" id="A8WSR7"/>
<dbReference type="AlphaFoldDB" id="A8WSR7"/>
<dbReference type="Gene3D" id="3.30.420.10">
    <property type="entry name" value="Ribonuclease H-like superfamily/Ribonuclease H"/>
    <property type="match status" value="3"/>
</dbReference>
<dbReference type="GeneID" id="8572814"/>
<dbReference type="CTD" id="8572814"/>
<dbReference type="FunFam" id="3.30.420.10:FF:000315">
    <property type="match status" value="1"/>
</dbReference>
<dbReference type="PANTHER" id="PTHR10642">
    <property type="entry name" value="RIBONUCLEASE H1"/>
    <property type="match status" value="1"/>
</dbReference>
<protein>
    <submittedName>
        <fullName evidence="1">Protein CBG03113</fullName>
    </submittedName>
</protein>
<dbReference type="PANTHER" id="PTHR10642:SF24">
    <property type="entry name" value="RNASE H DOMAIN-CONTAINING PROTEIN"/>
    <property type="match status" value="1"/>
</dbReference>
<dbReference type="FunFam" id="3.30.420.10:FF:000314">
    <property type="entry name" value="Protein CBG03113"/>
    <property type="match status" value="1"/>
</dbReference>
<dbReference type="InterPro" id="IPR036397">
    <property type="entry name" value="RNaseH_sf"/>
</dbReference>
<dbReference type="eggNOG" id="KOG3752">
    <property type="taxonomic scope" value="Eukaryota"/>
</dbReference>
<evidence type="ECO:0000313" key="1">
    <source>
        <dbReference type="EMBL" id="CAP23526.2"/>
    </source>
</evidence>
<organism evidence="1 2">
    <name type="scientific">Caenorhabditis briggsae</name>
    <dbReference type="NCBI Taxonomy" id="6238"/>
    <lineage>
        <taxon>Eukaryota</taxon>
        <taxon>Metazoa</taxon>
        <taxon>Ecdysozoa</taxon>
        <taxon>Nematoda</taxon>
        <taxon>Chromadorea</taxon>
        <taxon>Rhabditida</taxon>
        <taxon>Rhabditina</taxon>
        <taxon>Rhabditomorpha</taxon>
        <taxon>Rhabditoidea</taxon>
        <taxon>Rhabditidae</taxon>
        <taxon>Peloderinae</taxon>
        <taxon>Caenorhabditis</taxon>
    </lineage>
</organism>
<dbReference type="InterPro" id="IPR012337">
    <property type="entry name" value="RNaseH-like_sf"/>
</dbReference>
<dbReference type="GO" id="GO:0003676">
    <property type="term" value="F:nucleic acid binding"/>
    <property type="evidence" value="ECO:0007669"/>
    <property type="project" value="InterPro"/>
</dbReference>
<dbReference type="EMBL" id="HE601438">
    <property type="protein sequence ID" value="CAP23526.2"/>
    <property type="molecule type" value="Genomic_DNA"/>
</dbReference>
<accession>A8WSR7</accession>
<dbReference type="GO" id="GO:0004523">
    <property type="term" value="F:RNA-DNA hybrid ribonuclease activity"/>
    <property type="evidence" value="ECO:0000318"/>
    <property type="project" value="GO_Central"/>
</dbReference>
<dbReference type="KEGG" id="cbr:CBG_03113"/>
<reference evidence="1 2" key="2">
    <citation type="journal article" date="2011" name="PLoS Genet.">
        <title>Caenorhabditis briggsae recombinant inbred line genotypes reveal inter-strain incompatibility and the evolution of recombination.</title>
        <authorList>
            <person name="Ross J.A."/>
            <person name="Koboldt D.C."/>
            <person name="Staisch J.E."/>
            <person name="Chamberlin H.M."/>
            <person name="Gupta B.P."/>
            <person name="Miller R.D."/>
            <person name="Baird S.E."/>
            <person name="Haag E.S."/>
        </authorList>
    </citation>
    <scope>NUCLEOTIDE SEQUENCE [LARGE SCALE GENOMIC DNA]</scope>
    <source>
        <strain evidence="1 2">AF16</strain>
    </source>
</reference>
<name>A8WSR7_CAEBR</name>
<dbReference type="GO" id="GO:0043137">
    <property type="term" value="P:DNA replication, removal of RNA primer"/>
    <property type="evidence" value="ECO:0000318"/>
    <property type="project" value="GO_Central"/>
</dbReference>
<dbReference type="STRING" id="6238.A8WSR7"/>
<dbReference type="InterPro" id="IPR050092">
    <property type="entry name" value="RNase_H"/>
</dbReference>